<reference evidence="4 5" key="1">
    <citation type="journal article" date="2018" name="Genome Announc.">
        <title>Complete genomes of two Megasphaera elsdenii strains, NCIMB 702410 and ATCC 25940.</title>
        <authorList>
            <person name="Hatmaker E.A."/>
            <person name="O'Dell K."/>
            <person name="Riley L.A."/>
            <person name="Klingeman D.M."/>
            <person name="Guss A.M."/>
        </authorList>
    </citation>
    <scope>NUCLEOTIDE SEQUENCE [LARGE SCALE GENOMIC DNA]</scope>
    <source>
        <strain evidence="4 5">NCIMB702410</strain>
    </source>
</reference>
<dbReference type="Gene3D" id="1.20.1530.20">
    <property type="match status" value="1"/>
</dbReference>
<proteinExistence type="predicted"/>
<dbReference type="PANTHER" id="PTHR36838">
    <property type="entry name" value="AUXIN EFFLUX CARRIER FAMILY PROTEIN"/>
    <property type="match status" value="1"/>
</dbReference>
<dbReference type="AlphaFoldDB" id="A0A2S0M6X7"/>
<accession>A0A2S0M6X7</accession>
<feature type="transmembrane region" description="Helical" evidence="3">
    <location>
        <begin position="303"/>
        <end position="322"/>
    </location>
</feature>
<dbReference type="RefSeq" id="WP_027895418.1">
    <property type="nucleotide sequence ID" value="NZ_CP027569.1"/>
</dbReference>
<feature type="transmembrane region" description="Helical" evidence="3">
    <location>
        <begin position="6"/>
        <end position="26"/>
    </location>
</feature>
<organism evidence="4 5">
    <name type="scientific">Megasphaera elsdenii</name>
    <dbReference type="NCBI Taxonomy" id="907"/>
    <lineage>
        <taxon>Bacteria</taxon>
        <taxon>Bacillati</taxon>
        <taxon>Bacillota</taxon>
        <taxon>Negativicutes</taxon>
        <taxon>Veillonellales</taxon>
        <taxon>Veillonellaceae</taxon>
        <taxon>Megasphaera</taxon>
    </lineage>
</organism>
<dbReference type="PANTHER" id="PTHR36838:SF3">
    <property type="entry name" value="TRANSPORTER AUXIN EFFLUX CARRIER EC FAMILY"/>
    <property type="match status" value="1"/>
</dbReference>
<evidence type="ECO:0000313" key="5">
    <source>
        <dbReference type="Proteomes" id="UP000238358"/>
    </source>
</evidence>
<feature type="transmembrane region" description="Helical" evidence="3">
    <location>
        <begin position="236"/>
        <end position="256"/>
    </location>
</feature>
<gene>
    <name evidence="4" type="ORF">C6Y28_06005</name>
</gene>
<dbReference type="OrthoDB" id="1622577at2"/>
<protein>
    <submittedName>
        <fullName evidence="4">Uncharacterized protein</fullName>
    </submittedName>
</protein>
<feature type="transmembrane region" description="Helical" evidence="3">
    <location>
        <begin position="38"/>
        <end position="59"/>
    </location>
</feature>
<feature type="transmembrane region" description="Helical" evidence="3">
    <location>
        <begin position="128"/>
        <end position="152"/>
    </location>
</feature>
<name>A0A2S0M6X7_MEGEL</name>
<dbReference type="InterPro" id="IPR038770">
    <property type="entry name" value="Na+/solute_symporter_sf"/>
</dbReference>
<keyword evidence="3" id="KW-0812">Transmembrane</keyword>
<feature type="transmembrane region" description="Helical" evidence="3">
    <location>
        <begin position="99"/>
        <end position="122"/>
    </location>
</feature>
<dbReference type="EMBL" id="CP027569">
    <property type="protein sequence ID" value="AVO27189.1"/>
    <property type="molecule type" value="Genomic_DNA"/>
</dbReference>
<feature type="transmembrane region" description="Helical" evidence="3">
    <location>
        <begin position="262"/>
        <end position="282"/>
    </location>
</feature>
<keyword evidence="3" id="KW-0472">Membrane</keyword>
<dbReference type="Proteomes" id="UP000238358">
    <property type="component" value="Chromosome"/>
</dbReference>
<evidence type="ECO:0000313" key="4">
    <source>
        <dbReference type="EMBL" id="AVO27189.1"/>
    </source>
</evidence>
<feature type="transmembrane region" description="Helical" evidence="3">
    <location>
        <begin position="173"/>
        <end position="192"/>
    </location>
</feature>
<dbReference type="GO" id="GO:0012505">
    <property type="term" value="C:endomembrane system"/>
    <property type="evidence" value="ECO:0007669"/>
    <property type="project" value="UniProtKB-SubCell"/>
</dbReference>
<evidence type="ECO:0000256" key="3">
    <source>
        <dbReference type="SAM" id="Phobius"/>
    </source>
</evidence>
<sequence>MEDTTLRMIYIFTDIILPMLAGYAAKQRRWLTPEQSNWLIRFNIIVIMTALTLLSFWVLPMRTDLLSLPFFAFFNGLLPLAVVLLLGRQRKFSSFVDRGSYLIAAIPANTGTLGGLCSYILYGEMSYAYVQIIGVFQNLIMFFVLFPMGYYYQHSGKDHNFFVFFKDNWKSIFINWNQLSVVALVIGTALHAAGIPRPAAGTTIFQALIHVSAWVALIPVGYLIDFSHFKDYARKTLDLIPIKMILTPLASYGLALCFTSDPVLLGTIIIVMGTPCAINALITERLYDLNVNLAMAPFITTQILYILILYPAFYLLVSWGYLPFK</sequence>
<evidence type="ECO:0000256" key="2">
    <source>
        <dbReference type="ARBA" id="ARBA00022448"/>
    </source>
</evidence>
<feature type="transmembrane region" description="Helical" evidence="3">
    <location>
        <begin position="65"/>
        <end position="87"/>
    </location>
</feature>
<evidence type="ECO:0000256" key="1">
    <source>
        <dbReference type="ARBA" id="ARBA00004127"/>
    </source>
</evidence>
<feature type="transmembrane region" description="Helical" evidence="3">
    <location>
        <begin position="204"/>
        <end position="224"/>
    </location>
</feature>
<keyword evidence="3" id="KW-1133">Transmembrane helix</keyword>
<comment type="subcellular location">
    <subcellularLocation>
        <location evidence="1">Endomembrane system</location>
        <topology evidence="1">Multi-pass membrane protein</topology>
    </subcellularLocation>
</comment>
<keyword evidence="2" id="KW-0813">Transport</keyword>